<dbReference type="Pfam" id="PF12728">
    <property type="entry name" value="HTH_17"/>
    <property type="match status" value="1"/>
</dbReference>
<dbReference type="RefSeq" id="WP_008779343.1">
    <property type="nucleotide sequence ID" value="NZ_JABAFE010000014.1"/>
</dbReference>
<proteinExistence type="predicted"/>
<dbReference type="InterPro" id="IPR009061">
    <property type="entry name" value="DNA-bd_dom_put_sf"/>
</dbReference>
<organism evidence="2 3">
    <name type="scientific">Parabacteroides distasonis</name>
    <dbReference type="NCBI Taxonomy" id="823"/>
    <lineage>
        <taxon>Bacteria</taxon>
        <taxon>Pseudomonadati</taxon>
        <taxon>Bacteroidota</taxon>
        <taxon>Bacteroidia</taxon>
        <taxon>Bacteroidales</taxon>
        <taxon>Tannerellaceae</taxon>
        <taxon>Parabacteroides</taxon>
    </lineage>
</organism>
<dbReference type="SUPFAM" id="SSF46955">
    <property type="entry name" value="Putative DNA-binding domain"/>
    <property type="match status" value="1"/>
</dbReference>
<accession>A0A3R6JGR1</accession>
<name>A0A3R6JGR1_PARDI</name>
<dbReference type="NCBIfam" id="TIGR01764">
    <property type="entry name" value="excise"/>
    <property type="match status" value="1"/>
</dbReference>
<dbReference type="InterPro" id="IPR010093">
    <property type="entry name" value="SinI_DNA-bd"/>
</dbReference>
<keyword evidence="2" id="KW-0238">DNA-binding</keyword>
<dbReference type="InterPro" id="IPR041657">
    <property type="entry name" value="HTH_17"/>
</dbReference>
<dbReference type="EMBL" id="QSJN01000004">
    <property type="protein sequence ID" value="RHD75680.1"/>
    <property type="molecule type" value="Genomic_DNA"/>
</dbReference>
<dbReference type="AlphaFoldDB" id="A0A3R6JGR1"/>
<evidence type="ECO:0000313" key="2">
    <source>
        <dbReference type="EMBL" id="RHD75680.1"/>
    </source>
</evidence>
<reference evidence="2 3" key="1">
    <citation type="submission" date="2018-08" db="EMBL/GenBank/DDBJ databases">
        <title>A genome reference for cultivated species of the human gut microbiota.</title>
        <authorList>
            <person name="Zou Y."/>
            <person name="Xue W."/>
            <person name="Luo G."/>
        </authorList>
    </citation>
    <scope>NUCLEOTIDE SEQUENCE [LARGE SCALE GENOMIC DNA]</scope>
    <source>
        <strain evidence="2 3">AM30-4</strain>
    </source>
</reference>
<protein>
    <submittedName>
        <fullName evidence="2">DNA-binding protein</fullName>
    </submittedName>
</protein>
<comment type="caution">
    <text evidence="2">The sequence shown here is derived from an EMBL/GenBank/DDBJ whole genome shotgun (WGS) entry which is preliminary data.</text>
</comment>
<evidence type="ECO:0000313" key="3">
    <source>
        <dbReference type="Proteomes" id="UP000284660"/>
    </source>
</evidence>
<gene>
    <name evidence="2" type="ORF">DW782_08435</name>
</gene>
<feature type="domain" description="Helix-turn-helix" evidence="1">
    <location>
        <begin position="44"/>
        <end position="93"/>
    </location>
</feature>
<evidence type="ECO:0000259" key="1">
    <source>
        <dbReference type="Pfam" id="PF12728"/>
    </source>
</evidence>
<dbReference type="GO" id="GO:0003677">
    <property type="term" value="F:DNA binding"/>
    <property type="evidence" value="ECO:0007669"/>
    <property type="project" value="UniProtKB-KW"/>
</dbReference>
<dbReference type="Proteomes" id="UP000284660">
    <property type="component" value="Unassembled WGS sequence"/>
</dbReference>
<sequence>MGIQELLNSNRNVSITISAIELKEFANILIDEAVARFTPHEETYLTVFQASKRLGVDRSTLWRWDKENYLKTIKIGSKVRYRLSDIEKILEGQA</sequence>